<dbReference type="AlphaFoldDB" id="A0AAV9HWV0"/>
<evidence type="ECO:0000313" key="4">
    <source>
        <dbReference type="Proteomes" id="UP001321749"/>
    </source>
</evidence>
<keyword evidence="2" id="KW-1133">Transmembrane helix</keyword>
<reference evidence="3" key="1">
    <citation type="journal article" date="2023" name="Mol. Phylogenet. Evol.">
        <title>Genome-scale phylogeny and comparative genomics of the fungal order Sordariales.</title>
        <authorList>
            <person name="Hensen N."/>
            <person name="Bonometti L."/>
            <person name="Westerberg I."/>
            <person name="Brannstrom I.O."/>
            <person name="Guillou S."/>
            <person name="Cros-Aarteil S."/>
            <person name="Calhoun S."/>
            <person name="Haridas S."/>
            <person name="Kuo A."/>
            <person name="Mondo S."/>
            <person name="Pangilinan J."/>
            <person name="Riley R."/>
            <person name="LaButti K."/>
            <person name="Andreopoulos B."/>
            <person name="Lipzen A."/>
            <person name="Chen C."/>
            <person name="Yan M."/>
            <person name="Daum C."/>
            <person name="Ng V."/>
            <person name="Clum A."/>
            <person name="Steindorff A."/>
            <person name="Ohm R.A."/>
            <person name="Martin F."/>
            <person name="Silar P."/>
            <person name="Natvig D.O."/>
            <person name="Lalanne C."/>
            <person name="Gautier V."/>
            <person name="Ament-Velasquez S.L."/>
            <person name="Kruys A."/>
            <person name="Hutchinson M.I."/>
            <person name="Powell A.J."/>
            <person name="Barry K."/>
            <person name="Miller A.N."/>
            <person name="Grigoriev I.V."/>
            <person name="Debuchy R."/>
            <person name="Gladieux P."/>
            <person name="Hiltunen Thoren M."/>
            <person name="Johannesson H."/>
        </authorList>
    </citation>
    <scope>NUCLEOTIDE SEQUENCE</scope>
    <source>
        <strain evidence="3">PSN324</strain>
    </source>
</reference>
<evidence type="ECO:0000256" key="2">
    <source>
        <dbReference type="SAM" id="Phobius"/>
    </source>
</evidence>
<feature type="transmembrane region" description="Helical" evidence="2">
    <location>
        <begin position="160"/>
        <end position="181"/>
    </location>
</feature>
<keyword evidence="2" id="KW-0472">Membrane</keyword>
<proteinExistence type="predicted"/>
<feature type="region of interest" description="Disordered" evidence="1">
    <location>
        <begin position="23"/>
        <end position="55"/>
    </location>
</feature>
<feature type="transmembrane region" description="Helical" evidence="2">
    <location>
        <begin position="353"/>
        <end position="372"/>
    </location>
</feature>
<keyword evidence="2" id="KW-0812">Transmembrane</keyword>
<feature type="transmembrane region" description="Helical" evidence="2">
    <location>
        <begin position="312"/>
        <end position="333"/>
    </location>
</feature>
<feature type="region of interest" description="Disordered" evidence="1">
    <location>
        <begin position="83"/>
        <end position="102"/>
    </location>
</feature>
<keyword evidence="4" id="KW-1185">Reference proteome</keyword>
<comment type="caution">
    <text evidence="3">The sequence shown here is derived from an EMBL/GenBank/DDBJ whole genome shotgun (WGS) entry which is preliminary data.</text>
</comment>
<gene>
    <name evidence="3" type="ORF">QBC42DRAFT_172339</name>
</gene>
<feature type="transmembrane region" description="Helical" evidence="2">
    <location>
        <begin position="120"/>
        <end position="148"/>
    </location>
</feature>
<accession>A0AAV9HWV0</accession>
<sequence length="417" mass="46334">MVEGARGGPRHFSATHYDAAHSTGPLRSLNTTTHYHPLSPSPGAAKEAQSTAAGTNLEGQETYWHVWRSRDNRKGRHAVVVSVPDDRGHGGKPDKAPTNTPTEVLKGIGKMVTRWPVWDVSWQVAVVFTLGSVIWCVNGCFAYLPLAAPSTEFEGETDVAATWLAFVGATVFEWGSVLMMLEAVNENRSDCFGWAVEEAIENHGMKRLVHDHEGCRHHHADRTSWLKGGTLVENKRQDSNGKNDKGKELSSREERKWSWWPTLYELRTHYIKEIGFLAALFQFMGATIFWIAGITGIPPIYDSLSTPAMNGIFWLPQVVGGTGFIISSFLIMLETQKKWYRPALKILGWHIGLWNLVGAIGFTLCGALGFGAENSEAVEYASVMSTFVGSWAFLIGSVIQWYESLNKYPLSVKKKHP</sequence>
<dbReference type="Proteomes" id="UP001321749">
    <property type="component" value="Unassembled WGS sequence"/>
</dbReference>
<feature type="transmembrane region" description="Helical" evidence="2">
    <location>
        <begin position="274"/>
        <end position="292"/>
    </location>
</feature>
<organism evidence="3 4">
    <name type="scientific">Cladorrhinum samala</name>
    <dbReference type="NCBI Taxonomy" id="585594"/>
    <lineage>
        <taxon>Eukaryota</taxon>
        <taxon>Fungi</taxon>
        <taxon>Dikarya</taxon>
        <taxon>Ascomycota</taxon>
        <taxon>Pezizomycotina</taxon>
        <taxon>Sordariomycetes</taxon>
        <taxon>Sordariomycetidae</taxon>
        <taxon>Sordariales</taxon>
        <taxon>Podosporaceae</taxon>
        <taxon>Cladorrhinum</taxon>
    </lineage>
</organism>
<feature type="transmembrane region" description="Helical" evidence="2">
    <location>
        <begin position="384"/>
        <end position="405"/>
    </location>
</feature>
<feature type="compositionally biased region" description="Basic and acidic residues" evidence="1">
    <location>
        <begin position="84"/>
        <end position="95"/>
    </location>
</feature>
<protein>
    <recommendedName>
        <fullName evidence="5">Integral membrane protein</fullName>
    </recommendedName>
</protein>
<evidence type="ECO:0000256" key="1">
    <source>
        <dbReference type="SAM" id="MobiDB-lite"/>
    </source>
</evidence>
<evidence type="ECO:0000313" key="3">
    <source>
        <dbReference type="EMBL" id="KAK4463963.1"/>
    </source>
</evidence>
<evidence type="ECO:0008006" key="5">
    <source>
        <dbReference type="Google" id="ProtNLM"/>
    </source>
</evidence>
<dbReference type="EMBL" id="MU864953">
    <property type="protein sequence ID" value="KAK4463963.1"/>
    <property type="molecule type" value="Genomic_DNA"/>
</dbReference>
<reference evidence="3" key="2">
    <citation type="submission" date="2023-06" db="EMBL/GenBank/DDBJ databases">
        <authorList>
            <consortium name="Lawrence Berkeley National Laboratory"/>
            <person name="Mondo S.J."/>
            <person name="Hensen N."/>
            <person name="Bonometti L."/>
            <person name="Westerberg I."/>
            <person name="Brannstrom I.O."/>
            <person name="Guillou S."/>
            <person name="Cros-Aarteil S."/>
            <person name="Calhoun S."/>
            <person name="Haridas S."/>
            <person name="Kuo A."/>
            <person name="Pangilinan J."/>
            <person name="Riley R."/>
            <person name="Labutti K."/>
            <person name="Andreopoulos B."/>
            <person name="Lipzen A."/>
            <person name="Chen C."/>
            <person name="Yanf M."/>
            <person name="Daum C."/>
            <person name="Ng V."/>
            <person name="Clum A."/>
            <person name="Steindorff A."/>
            <person name="Ohm R."/>
            <person name="Martin F."/>
            <person name="Silar P."/>
            <person name="Natvig D."/>
            <person name="Lalanne C."/>
            <person name="Gautier V."/>
            <person name="Ament-Velasquez S.L."/>
            <person name="Kruys A."/>
            <person name="Hutchinson M.I."/>
            <person name="Powell A.J."/>
            <person name="Barry K."/>
            <person name="Miller A.N."/>
            <person name="Grigoriev I.V."/>
            <person name="Debuchy R."/>
            <person name="Gladieux P."/>
            <person name="Thoren M.H."/>
            <person name="Johannesson H."/>
        </authorList>
    </citation>
    <scope>NUCLEOTIDE SEQUENCE</scope>
    <source>
        <strain evidence="3">PSN324</strain>
    </source>
</reference>
<name>A0AAV9HWV0_9PEZI</name>